<reference evidence="1 2" key="1">
    <citation type="submission" date="2020-05" db="EMBL/GenBank/DDBJ databases">
        <title>Parvularcula mediterraneae sp. nov., isolated from polypropylene straw from shallow seawater of the seashore of Laganas in Zakynthos island, Greece.</title>
        <authorList>
            <person name="Szabo I."/>
            <person name="Al-Omari J."/>
            <person name="Rado J."/>
            <person name="Szerdahelyi G.S."/>
        </authorList>
    </citation>
    <scope>NUCLEOTIDE SEQUENCE [LARGE SCALE GENOMIC DNA]</scope>
    <source>
        <strain evidence="1 2">ZS-1/3</strain>
    </source>
</reference>
<name>A0A7Y3W3M1_9PROT</name>
<evidence type="ECO:0000313" key="2">
    <source>
        <dbReference type="Proteomes" id="UP000536835"/>
    </source>
</evidence>
<dbReference type="EMBL" id="JABFCX010000002">
    <property type="protein sequence ID" value="NNU14900.1"/>
    <property type="molecule type" value="Genomic_DNA"/>
</dbReference>
<protein>
    <submittedName>
        <fullName evidence="1">Uncharacterized protein</fullName>
    </submittedName>
</protein>
<keyword evidence="2" id="KW-1185">Reference proteome</keyword>
<dbReference type="AlphaFoldDB" id="A0A7Y3W3M1"/>
<organism evidence="1 2">
    <name type="scientific">Parvularcula mediterranea</name>
    <dbReference type="NCBI Taxonomy" id="2732508"/>
    <lineage>
        <taxon>Bacteria</taxon>
        <taxon>Pseudomonadati</taxon>
        <taxon>Pseudomonadota</taxon>
        <taxon>Alphaproteobacteria</taxon>
        <taxon>Parvularculales</taxon>
        <taxon>Parvularculaceae</taxon>
        <taxon>Parvularcula</taxon>
    </lineage>
</organism>
<dbReference type="Proteomes" id="UP000536835">
    <property type="component" value="Unassembled WGS sequence"/>
</dbReference>
<gene>
    <name evidence="1" type="ORF">HK107_01005</name>
</gene>
<dbReference type="RefSeq" id="WP_173195931.1">
    <property type="nucleotide sequence ID" value="NZ_JABFCX010000002.1"/>
</dbReference>
<accession>A0A7Y3W3M1</accession>
<comment type="caution">
    <text evidence="1">The sequence shown here is derived from an EMBL/GenBank/DDBJ whole genome shotgun (WGS) entry which is preliminary data.</text>
</comment>
<evidence type="ECO:0000313" key="1">
    <source>
        <dbReference type="EMBL" id="NNU14900.1"/>
    </source>
</evidence>
<proteinExistence type="predicted"/>
<sequence length="274" mass="30603">MKALTTVAAVLLMLLGAAIGAIFLTTPGFHNTSLDVRLLGDGKTPQQCIARFEKNFSAIEPHMTAVAKVIQREEQLPGVSGYVDRKGEFQLDLGWVQPEDSDEEPVRVRSLLSDSTLETLDREMEAITLSRNAYRPWEISHDPRDGAIVASLYAMCGQSIPEWWRYLAGRSRRATEPGTPIASVFLVRASLDPNDEAERCLEDGVKVGPQGFGVCVHDTGQGWVARQEWSDMCAWLNHRGWDGFFEDMTLNDESRAGFEYLRDQGQTPCQVLNR</sequence>